<feature type="binding site" evidence="9">
    <location>
        <position position="66"/>
    </location>
    <ligand>
        <name>phosphate</name>
        <dbReference type="ChEBI" id="CHEBI:43474"/>
    </ligand>
</feature>
<dbReference type="RefSeq" id="WP_088570913.1">
    <property type="nucleotide sequence ID" value="NZ_FYEK01000024.1"/>
</dbReference>
<comment type="function">
    <text evidence="1">The purine nucleoside phosphorylases catalyze the phosphorolytic breakdown of the N-glycosidic bond in the beta-(deoxy)ribonucleoside molecules, with the formation of the corresponding free purine bases and pentose-1-phosphate. Cleaves guanosine, inosine, 2'-deoxyguanosine and 2'-deoxyinosine.</text>
</comment>
<dbReference type="InterPro" id="IPR011270">
    <property type="entry name" value="Pur_Nuc_Pase_Ino/Guo-sp"/>
</dbReference>
<dbReference type="NCBIfam" id="NF006054">
    <property type="entry name" value="PRK08202.1"/>
    <property type="match status" value="1"/>
</dbReference>
<feature type="domain" description="Nucleoside phosphorylase" evidence="10">
    <location>
        <begin position="29"/>
        <end position="278"/>
    </location>
</feature>
<evidence type="ECO:0000256" key="8">
    <source>
        <dbReference type="PIRNR" id="PIRNR000477"/>
    </source>
</evidence>
<reference evidence="12" key="1">
    <citation type="submission" date="2017-06" db="EMBL/GenBank/DDBJ databases">
        <authorList>
            <person name="Varghese N."/>
            <person name="Submissions S."/>
        </authorList>
    </citation>
    <scope>NUCLEOTIDE SEQUENCE [LARGE SCALE GENOMIC DNA]</scope>
    <source>
        <strain evidence="12">JAD2</strain>
    </source>
</reference>
<feature type="binding site" evidence="9">
    <location>
        <position position="243"/>
    </location>
    <ligand>
        <name>a purine D-ribonucleoside</name>
        <dbReference type="ChEBI" id="CHEBI:142355"/>
    </ligand>
</feature>
<protein>
    <recommendedName>
        <fullName evidence="8">Purine nucleoside phosphorylase</fullName>
        <ecNumber evidence="8">2.4.2.1</ecNumber>
    </recommendedName>
    <alternativeName>
        <fullName evidence="8">Inosine-guanosine phosphorylase</fullName>
    </alternativeName>
</protein>
<evidence type="ECO:0000313" key="12">
    <source>
        <dbReference type="Proteomes" id="UP000197025"/>
    </source>
</evidence>
<dbReference type="InterPro" id="IPR000845">
    <property type="entry name" value="Nucleoside_phosphorylase_d"/>
</dbReference>
<dbReference type="FunCoup" id="A0A212QUW1">
    <property type="interactions" value="285"/>
</dbReference>
<proteinExistence type="inferred from homology"/>
<dbReference type="UniPathway" id="UPA00606"/>
<comment type="subunit">
    <text evidence="4">Homotrimer.</text>
</comment>
<keyword evidence="12" id="KW-1185">Reference proteome</keyword>
<dbReference type="OrthoDB" id="1523230at2"/>
<comment type="similarity">
    <text evidence="3 8">Belongs to the PNP/MTAP phosphorylase family.</text>
</comment>
<dbReference type="CDD" id="cd09009">
    <property type="entry name" value="PNP-EcPNPII_like"/>
    <property type="match status" value="1"/>
</dbReference>
<evidence type="ECO:0000259" key="10">
    <source>
        <dbReference type="Pfam" id="PF01048"/>
    </source>
</evidence>
<evidence type="ECO:0000256" key="7">
    <source>
        <dbReference type="ARBA" id="ARBA00048556"/>
    </source>
</evidence>
<dbReference type="NCBIfam" id="TIGR01697">
    <property type="entry name" value="PNPH-PUNA-XAPA"/>
    <property type="match status" value="1"/>
</dbReference>
<dbReference type="EC" id="2.4.2.1" evidence="8"/>
<dbReference type="InParanoid" id="A0A212QUW1"/>
<comment type="catalytic activity">
    <reaction evidence="7">
        <text>a purine 2'-deoxy-D-ribonucleoside + phosphate = a purine nucleobase + 2-deoxy-alpha-D-ribose 1-phosphate</text>
        <dbReference type="Rhea" id="RHEA:36431"/>
        <dbReference type="ChEBI" id="CHEBI:26386"/>
        <dbReference type="ChEBI" id="CHEBI:43474"/>
        <dbReference type="ChEBI" id="CHEBI:57259"/>
        <dbReference type="ChEBI" id="CHEBI:142361"/>
        <dbReference type="EC" id="2.4.2.1"/>
    </reaction>
</comment>
<dbReference type="NCBIfam" id="TIGR01700">
    <property type="entry name" value="PNPH"/>
    <property type="match status" value="1"/>
</dbReference>
<dbReference type="AlphaFoldDB" id="A0A212QUW1"/>
<evidence type="ECO:0000256" key="5">
    <source>
        <dbReference type="ARBA" id="ARBA00022676"/>
    </source>
</evidence>
<feature type="binding site" evidence="9">
    <location>
        <position position="35"/>
    </location>
    <ligand>
        <name>phosphate</name>
        <dbReference type="ChEBI" id="CHEBI:43474"/>
    </ligand>
</feature>
<name>A0A212QUW1_9CHLR</name>
<dbReference type="GO" id="GO:0009116">
    <property type="term" value="P:nucleoside metabolic process"/>
    <property type="evidence" value="ECO:0007669"/>
    <property type="project" value="InterPro"/>
</dbReference>
<evidence type="ECO:0000256" key="6">
    <source>
        <dbReference type="ARBA" id="ARBA00022679"/>
    </source>
</evidence>
<evidence type="ECO:0000256" key="9">
    <source>
        <dbReference type="PIRSR" id="PIRSR000477-2"/>
    </source>
</evidence>
<dbReference type="Gene3D" id="3.40.50.1580">
    <property type="entry name" value="Nucleoside phosphorylase domain"/>
    <property type="match status" value="1"/>
</dbReference>
<dbReference type="Pfam" id="PF01048">
    <property type="entry name" value="PNP_UDP_1"/>
    <property type="match status" value="1"/>
</dbReference>
<dbReference type="SUPFAM" id="SSF53167">
    <property type="entry name" value="Purine and uridine phosphorylases"/>
    <property type="match status" value="1"/>
</dbReference>
<evidence type="ECO:0000256" key="2">
    <source>
        <dbReference type="ARBA" id="ARBA00005058"/>
    </source>
</evidence>
<dbReference type="PROSITE" id="PS01240">
    <property type="entry name" value="PNP_MTAP_2"/>
    <property type="match status" value="1"/>
</dbReference>
<organism evidence="11 12">
    <name type="scientific">Thermoflexus hugenholtzii JAD2</name>
    <dbReference type="NCBI Taxonomy" id="877466"/>
    <lineage>
        <taxon>Bacteria</taxon>
        <taxon>Bacillati</taxon>
        <taxon>Chloroflexota</taxon>
        <taxon>Thermoflexia</taxon>
        <taxon>Thermoflexales</taxon>
        <taxon>Thermoflexaceae</taxon>
        <taxon>Thermoflexus</taxon>
    </lineage>
</organism>
<evidence type="ECO:0000256" key="1">
    <source>
        <dbReference type="ARBA" id="ARBA00002678"/>
    </source>
</evidence>
<feature type="binding site" evidence="9">
    <location>
        <position position="201"/>
    </location>
    <ligand>
        <name>a purine D-ribonucleoside</name>
        <dbReference type="ChEBI" id="CHEBI:142355"/>
    </ligand>
</feature>
<gene>
    <name evidence="11" type="ORF">SAMN02746019_00006430</name>
</gene>
<sequence length="293" mass="31586">MHVHEVIPRSEYEAAAAWLRERLPSRPRLGLVLGSGLAALAEAVEEAAIWSFPEIPGFPAATVEGHPGRVIAGRLEGHPVLVLQGRAHFYEGYSVQRITFPIRVMQLLGVRMLILTNAAGGLNPAFRPGDVMIVRDHIGLPGMAGMNPLRGPNEADWGPRFPELSRAYDPALRALAREVGEAEGLPVHEGVYVMLAGPSFETPAEVRFLRMIGADAVGMSTVPEVIVACHGGMRVLALSGISNVLNPEAFEPPTHEEVLQAGRVLAPRLLTLIRGVLRRLPHEAGSELSKPHA</sequence>
<evidence type="ECO:0000256" key="4">
    <source>
        <dbReference type="ARBA" id="ARBA00011233"/>
    </source>
</evidence>
<keyword evidence="6 8" id="KW-0808">Transferase</keyword>
<dbReference type="InterPro" id="IPR035994">
    <property type="entry name" value="Nucleoside_phosphorylase_sf"/>
</dbReference>
<dbReference type="GO" id="GO:0005737">
    <property type="term" value="C:cytoplasm"/>
    <property type="evidence" value="ECO:0007669"/>
    <property type="project" value="TreeGrafter"/>
</dbReference>
<dbReference type="InterPro" id="IPR011268">
    <property type="entry name" value="Purine_phosphorylase"/>
</dbReference>
<dbReference type="PANTHER" id="PTHR11904:SF9">
    <property type="entry name" value="PURINE NUCLEOSIDE PHOSPHORYLASE-RELATED"/>
    <property type="match status" value="1"/>
</dbReference>
<evidence type="ECO:0000256" key="3">
    <source>
        <dbReference type="ARBA" id="ARBA00006751"/>
    </source>
</evidence>
<dbReference type="PANTHER" id="PTHR11904">
    <property type="entry name" value="METHYLTHIOADENOSINE/PURINE NUCLEOSIDE PHOSPHORYLASE"/>
    <property type="match status" value="1"/>
</dbReference>
<dbReference type="EMBL" id="FYEK01000024">
    <property type="protein sequence ID" value="SNB63455.1"/>
    <property type="molecule type" value="Genomic_DNA"/>
</dbReference>
<feature type="binding site" evidence="9">
    <location>
        <position position="220"/>
    </location>
    <ligand>
        <name>phosphate</name>
        <dbReference type="ChEBI" id="CHEBI:43474"/>
    </ligand>
</feature>
<dbReference type="GO" id="GO:0004731">
    <property type="term" value="F:purine-nucleoside phosphorylase activity"/>
    <property type="evidence" value="ECO:0007669"/>
    <property type="project" value="UniProtKB-EC"/>
</dbReference>
<comment type="pathway">
    <text evidence="2 8">Purine metabolism; purine nucleoside salvage.</text>
</comment>
<accession>A0A212QUW1</accession>
<dbReference type="Proteomes" id="UP000197025">
    <property type="component" value="Unassembled WGS sequence"/>
</dbReference>
<keyword evidence="5 8" id="KW-0328">Glycosyltransferase</keyword>
<feature type="binding site" evidence="9">
    <location>
        <position position="118"/>
    </location>
    <ligand>
        <name>phosphate</name>
        <dbReference type="ChEBI" id="CHEBI:43474"/>
    </ligand>
</feature>
<dbReference type="PIRSF" id="PIRSF000477">
    <property type="entry name" value="PurNPase"/>
    <property type="match status" value="1"/>
</dbReference>
<evidence type="ECO:0000313" key="11">
    <source>
        <dbReference type="EMBL" id="SNB63455.1"/>
    </source>
</evidence>
<dbReference type="InterPro" id="IPR018099">
    <property type="entry name" value="Purine_phosphorylase-2_CS"/>
</dbReference>
<feature type="binding site" evidence="9">
    <location>
        <begin position="86"/>
        <end position="88"/>
    </location>
    <ligand>
        <name>phosphate</name>
        <dbReference type="ChEBI" id="CHEBI:43474"/>
    </ligand>
</feature>